<proteinExistence type="predicted"/>
<organism evidence="2">
    <name type="scientific">Rouxiella sp. WC2420</name>
    <dbReference type="NCBI Taxonomy" id="3234145"/>
    <lineage>
        <taxon>Bacteria</taxon>
        <taxon>Pseudomonadati</taxon>
        <taxon>Pseudomonadota</taxon>
        <taxon>Gammaproteobacteria</taxon>
        <taxon>Enterobacterales</taxon>
        <taxon>Yersiniaceae</taxon>
        <taxon>Rouxiella</taxon>
    </lineage>
</organism>
<evidence type="ECO:0000313" key="2">
    <source>
        <dbReference type="EMBL" id="XDU72830.1"/>
    </source>
</evidence>
<evidence type="ECO:0000256" key="1">
    <source>
        <dbReference type="SAM" id="Phobius"/>
    </source>
</evidence>
<dbReference type="RefSeq" id="WP_369789505.1">
    <property type="nucleotide sequence ID" value="NZ_CP165628.1"/>
</dbReference>
<keyword evidence="1" id="KW-0472">Membrane</keyword>
<keyword evidence="1" id="KW-0812">Transmembrane</keyword>
<accession>A0AB39VQT1</accession>
<name>A0AB39VQT1_9GAMM</name>
<dbReference type="EMBL" id="CP165628">
    <property type="protein sequence ID" value="XDU72830.1"/>
    <property type="molecule type" value="Genomic_DNA"/>
</dbReference>
<reference evidence="2" key="1">
    <citation type="submission" date="2024-07" db="EMBL/GenBank/DDBJ databases">
        <authorList>
            <person name="Biller S.J."/>
        </authorList>
    </citation>
    <scope>NUCLEOTIDE SEQUENCE</scope>
    <source>
        <strain evidence="2">WC2420</strain>
    </source>
</reference>
<protein>
    <submittedName>
        <fullName evidence="2">Uncharacterized protein</fullName>
    </submittedName>
</protein>
<feature type="transmembrane region" description="Helical" evidence="1">
    <location>
        <begin position="20"/>
        <end position="38"/>
    </location>
</feature>
<sequence>MRKEYREFILHLLLRPDWQIAALISFLLLLILAGGYWLTLSMVIQSAAVIETQITTLREKIHQQQRTLLRQRSRAELQAVLVGIAPLPTMIPPLPQQLLAPLSAAGGKLLHWLPQRPAPIAVGQDNGLQQQGSFKLQLPFNGLVKLLDGLMTQSTAPLAIEQLLLTRLDPDKAILDVTLQLASYHGRITAEQIKQARQQFAMPLLRDPFLTESAAVEECDINNERQGLPELRGVIGDARGFTGWLRLTSGEWLRARTGDTLADGLGYVDEVSKQQVRVSFGRPRCGVKQQTFTLAGP</sequence>
<gene>
    <name evidence="2" type="ORF">AB3G37_01485</name>
</gene>
<dbReference type="AlphaFoldDB" id="A0AB39VQT1"/>
<keyword evidence="1" id="KW-1133">Transmembrane helix</keyword>